<dbReference type="Pfam" id="PF00085">
    <property type="entry name" value="Thioredoxin"/>
    <property type="match status" value="1"/>
</dbReference>
<evidence type="ECO:0000313" key="4">
    <source>
        <dbReference type="RefSeq" id="XP_023932042.1"/>
    </source>
</evidence>
<evidence type="ECO:0000313" key="3">
    <source>
        <dbReference type="Proteomes" id="UP000085678"/>
    </source>
</evidence>
<dbReference type="Proteomes" id="UP000085678">
    <property type="component" value="Unplaced"/>
</dbReference>
<name>A0A2R2MPU9_LINAN</name>
<sequence length="163" mass="18473">MAASRTRKLFCVFLHFTLLSFSFVTCSTIEEMNSVELKSAMQKHLRMVVYFYTDDCTECERQLSELEKIATALDDSVLEGMPVVKVKSVQTAAKYGVSKFPSLVYFRSSYPMLYGGDAVMAEDVFPWLERNVEVVTRELTDEDFEHLTQAATGATTGDWFVSL</sequence>
<feature type="signal peptide" evidence="1">
    <location>
        <begin position="1"/>
        <end position="26"/>
    </location>
</feature>
<organism evidence="3 4">
    <name type="scientific">Lingula anatina</name>
    <name type="common">Brachiopod</name>
    <name type="synonym">Lingula unguis</name>
    <dbReference type="NCBI Taxonomy" id="7574"/>
    <lineage>
        <taxon>Eukaryota</taxon>
        <taxon>Metazoa</taxon>
        <taxon>Spiralia</taxon>
        <taxon>Lophotrochozoa</taxon>
        <taxon>Brachiopoda</taxon>
        <taxon>Linguliformea</taxon>
        <taxon>Lingulata</taxon>
        <taxon>Lingulida</taxon>
        <taxon>Linguloidea</taxon>
        <taxon>Lingulidae</taxon>
        <taxon>Lingula</taxon>
    </lineage>
</organism>
<feature type="domain" description="Thioredoxin" evidence="2">
    <location>
        <begin position="32"/>
        <end position="109"/>
    </location>
</feature>
<dbReference type="Gene3D" id="3.40.30.10">
    <property type="entry name" value="Glutaredoxin"/>
    <property type="match status" value="1"/>
</dbReference>
<protein>
    <submittedName>
        <fullName evidence="4">Uncharacterized protein LOC106180614</fullName>
    </submittedName>
</protein>
<gene>
    <name evidence="4" type="primary">LOC106180614</name>
</gene>
<evidence type="ECO:0000259" key="2">
    <source>
        <dbReference type="Pfam" id="PF00085"/>
    </source>
</evidence>
<dbReference type="AlphaFoldDB" id="A0A2R2MPU9"/>
<dbReference type="InterPro" id="IPR013766">
    <property type="entry name" value="Thioredoxin_domain"/>
</dbReference>
<dbReference type="OrthoDB" id="72053at2759"/>
<keyword evidence="3" id="KW-1185">Reference proteome</keyword>
<evidence type="ECO:0000256" key="1">
    <source>
        <dbReference type="SAM" id="SignalP"/>
    </source>
</evidence>
<keyword evidence="1" id="KW-0732">Signal</keyword>
<dbReference type="KEGG" id="lak:106180614"/>
<feature type="chain" id="PRO_5015110919" evidence="1">
    <location>
        <begin position="27"/>
        <end position="163"/>
    </location>
</feature>
<dbReference type="GeneID" id="106180614"/>
<dbReference type="PANTHER" id="PTHR19991:SF2">
    <property type="entry name" value="GH08893P"/>
    <property type="match status" value="1"/>
</dbReference>
<dbReference type="PANTHER" id="PTHR19991">
    <property type="entry name" value="L 2 01289"/>
    <property type="match status" value="1"/>
</dbReference>
<accession>A0A2R2MPU9</accession>
<dbReference type="CDD" id="cd02961">
    <property type="entry name" value="PDI_a_family"/>
    <property type="match status" value="1"/>
</dbReference>
<dbReference type="InterPro" id="IPR036249">
    <property type="entry name" value="Thioredoxin-like_sf"/>
</dbReference>
<dbReference type="STRING" id="7574.A0A2R2MPU9"/>
<reference evidence="4" key="1">
    <citation type="submission" date="2025-08" db="UniProtKB">
        <authorList>
            <consortium name="RefSeq"/>
        </authorList>
    </citation>
    <scope>IDENTIFICATION</scope>
    <source>
        <tissue evidence="4">Gonads</tissue>
    </source>
</reference>
<dbReference type="SUPFAM" id="SSF52833">
    <property type="entry name" value="Thioredoxin-like"/>
    <property type="match status" value="1"/>
</dbReference>
<dbReference type="InParanoid" id="A0A2R2MPU9"/>
<dbReference type="RefSeq" id="XP_023932042.1">
    <property type="nucleotide sequence ID" value="XM_024076274.1"/>
</dbReference>
<proteinExistence type="predicted"/>